<organism evidence="2 3">
    <name type="scientific">Oscillibacter hominis</name>
    <dbReference type="NCBI Taxonomy" id="2763056"/>
    <lineage>
        <taxon>Bacteria</taxon>
        <taxon>Bacillati</taxon>
        <taxon>Bacillota</taxon>
        <taxon>Clostridia</taxon>
        <taxon>Eubacteriales</taxon>
        <taxon>Oscillospiraceae</taxon>
        <taxon>Oscillibacter</taxon>
    </lineage>
</organism>
<name>A0A7G9B6L0_9FIRM</name>
<dbReference type="Proteomes" id="UP000515960">
    <property type="component" value="Chromosome"/>
</dbReference>
<reference evidence="2 3" key="1">
    <citation type="submission" date="2020-08" db="EMBL/GenBank/DDBJ databases">
        <authorList>
            <person name="Liu C."/>
            <person name="Sun Q."/>
        </authorList>
    </citation>
    <scope>NUCLEOTIDE SEQUENCE [LARGE SCALE GENOMIC DNA]</scope>
    <source>
        <strain evidence="2 3">NSJ-62</strain>
    </source>
</reference>
<dbReference type="EMBL" id="CP060490">
    <property type="protein sequence ID" value="QNL45191.1"/>
    <property type="molecule type" value="Genomic_DNA"/>
</dbReference>
<evidence type="ECO:0000313" key="3">
    <source>
        <dbReference type="Proteomes" id="UP000515960"/>
    </source>
</evidence>
<sequence>MTVYEQELRKLFEHSDLVDRPQFSGRVCVGDLGKDLRVRVEFLSTHISSQYDAIRLTVLNRTEGVVDRTLLRFQDVWGKKQVPNNPNFRSGVIPHLWDDYGKVEWYAYHPTAADYAALRDAVGQYLSAFRERTPELERSGPKLVYICAPLRGDVTNNVEFARQKAQEVFAEGNIPICPHLLFPPVADPDDPAQDEKARAMGLRLLESCQQMNVYGPVWTDGMWQEIYKAGELGIPVLTDQKTIGRTPPARHPKRKER</sequence>
<keyword evidence="3" id="KW-1185">Reference proteome</keyword>
<evidence type="ECO:0000313" key="2">
    <source>
        <dbReference type="EMBL" id="QNL45191.1"/>
    </source>
</evidence>
<dbReference type="Pfam" id="PF24963">
    <property type="entry name" value="DUF7768"/>
    <property type="match status" value="1"/>
</dbReference>
<dbReference type="InterPro" id="IPR056670">
    <property type="entry name" value="DUF7768"/>
</dbReference>
<evidence type="ECO:0000259" key="1">
    <source>
        <dbReference type="Pfam" id="PF24963"/>
    </source>
</evidence>
<dbReference type="Gene3D" id="3.40.50.10400">
    <property type="entry name" value="Hypothetical protein PA1492"/>
    <property type="match status" value="1"/>
</dbReference>
<gene>
    <name evidence="2" type="ORF">H8790_04010</name>
</gene>
<feature type="domain" description="DUF7768" evidence="1">
    <location>
        <begin position="142"/>
        <end position="237"/>
    </location>
</feature>
<dbReference type="AlphaFoldDB" id="A0A7G9B6L0"/>
<accession>A0A7G9B6L0</accession>
<protein>
    <recommendedName>
        <fullName evidence="1">DUF7768 domain-containing protein</fullName>
    </recommendedName>
</protein>
<dbReference type="KEGG" id="ohi:H8790_04010"/>
<dbReference type="RefSeq" id="WP_118624450.1">
    <property type="nucleotide sequence ID" value="NZ_CP060490.1"/>
</dbReference>
<proteinExistence type="predicted"/>